<proteinExistence type="predicted"/>
<comment type="caution">
    <text evidence="1">The sequence shown here is derived from an EMBL/GenBank/DDBJ whole genome shotgun (WGS) entry which is preliminary data.</text>
</comment>
<dbReference type="AlphaFoldDB" id="A0A7Y9S163"/>
<gene>
    <name evidence="1" type="ORF">BJ980_003334</name>
</gene>
<evidence type="ECO:0008006" key="3">
    <source>
        <dbReference type="Google" id="ProtNLM"/>
    </source>
</evidence>
<sequence>MTVAVSRSRVVRRDADDVAALVTDPSRLLPFLADFGRFDPLGEDEYDVFLDIGTIHVGGRVQISRPDARTLFWHSIRGTTHTLELRVDDHEQGSLVTMTLTLTLFGLAVARIAELMARGIMDRHVIAGLEQLRHALEYDEFG</sequence>
<evidence type="ECO:0000313" key="1">
    <source>
        <dbReference type="EMBL" id="NYG60411.1"/>
    </source>
</evidence>
<dbReference type="Gene3D" id="3.30.530.20">
    <property type="match status" value="1"/>
</dbReference>
<dbReference type="InterPro" id="IPR023393">
    <property type="entry name" value="START-like_dom_sf"/>
</dbReference>
<name>A0A7Y9S163_9ACTN</name>
<dbReference type="SUPFAM" id="SSF55961">
    <property type="entry name" value="Bet v1-like"/>
    <property type="match status" value="1"/>
</dbReference>
<organism evidence="1 2">
    <name type="scientific">Nocardioides daedukensis</name>
    <dbReference type="NCBI Taxonomy" id="634462"/>
    <lineage>
        <taxon>Bacteria</taxon>
        <taxon>Bacillati</taxon>
        <taxon>Actinomycetota</taxon>
        <taxon>Actinomycetes</taxon>
        <taxon>Propionibacteriales</taxon>
        <taxon>Nocardioidaceae</taxon>
        <taxon>Nocardioides</taxon>
    </lineage>
</organism>
<dbReference type="Proteomes" id="UP000540656">
    <property type="component" value="Unassembled WGS sequence"/>
</dbReference>
<dbReference type="EMBL" id="JACCAA010000001">
    <property type="protein sequence ID" value="NYG60411.1"/>
    <property type="molecule type" value="Genomic_DNA"/>
</dbReference>
<reference evidence="1 2" key="1">
    <citation type="submission" date="2020-07" db="EMBL/GenBank/DDBJ databases">
        <title>Sequencing the genomes of 1000 actinobacteria strains.</title>
        <authorList>
            <person name="Klenk H.-P."/>
        </authorList>
    </citation>
    <scope>NUCLEOTIDE SEQUENCE [LARGE SCALE GENOMIC DNA]</scope>
    <source>
        <strain evidence="1 2">DSM 23819</strain>
    </source>
</reference>
<keyword evidence="2" id="KW-1185">Reference proteome</keyword>
<protein>
    <recommendedName>
        <fullName evidence="3">SRPBCC family protein</fullName>
    </recommendedName>
</protein>
<evidence type="ECO:0000313" key="2">
    <source>
        <dbReference type="Proteomes" id="UP000540656"/>
    </source>
</evidence>
<dbReference type="RefSeq" id="WP_179503345.1">
    <property type="nucleotide sequence ID" value="NZ_JACCAA010000001.1"/>
</dbReference>
<accession>A0A7Y9S163</accession>